<gene>
    <name evidence="1" type="ORF">SAMN02745671_01181</name>
</gene>
<dbReference type="AlphaFoldDB" id="A0A1M6CMN5"/>
<sequence>MDNNSDYVKEINKLVDEVEEKAEKLFEKYEKVPSHGLDKPGMNNEFVILHRDFANRKRDLMKKYGIKEEK</sequence>
<dbReference type="EMBL" id="FQYW01000008">
    <property type="protein sequence ID" value="SHI62111.1"/>
    <property type="molecule type" value="Genomic_DNA"/>
</dbReference>
<organism evidence="1 2">
    <name type="scientific">Anaerovibrio lipolyticus DSM 3074</name>
    <dbReference type="NCBI Taxonomy" id="1120997"/>
    <lineage>
        <taxon>Bacteria</taxon>
        <taxon>Bacillati</taxon>
        <taxon>Bacillota</taxon>
        <taxon>Negativicutes</taxon>
        <taxon>Selenomonadales</taxon>
        <taxon>Selenomonadaceae</taxon>
        <taxon>Anaerovibrio</taxon>
    </lineage>
</organism>
<dbReference type="RefSeq" id="WP_080325654.1">
    <property type="nucleotide sequence ID" value="NZ_FQYW01000008.1"/>
</dbReference>
<reference evidence="1 2" key="1">
    <citation type="submission" date="2016-11" db="EMBL/GenBank/DDBJ databases">
        <authorList>
            <person name="Jaros S."/>
            <person name="Januszkiewicz K."/>
            <person name="Wedrychowicz H."/>
        </authorList>
    </citation>
    <scope>NUCLEOTIDE SEQUENCE [LARGE SCALE GENOMIC DNA]</scope>
    <source>
        <strain evidence="1 2">DSM 3074</strain>
    </source>
</reference>
<evidence type="ECO:0000313" key="2">
    <source>
        <dbReference type="Proteomes" id="UP000191240"/>
    </source>
</evidence>
<proteinExistence type="predicted"/>
<evidence type="ECO:0000313" key="1">
    <source>
        <dbReference type="EMBL" id="SHI62111.1"/>
    </source>
</evidence>
<dbReference type="Proteomes" id="UP000191240">
    <property type="component" value="Unassembled WGS sequence"/>
</dbReference>
<protein>
    <submittedName>
        <fullName evidence="1">Uncharacterized protein</fullName>
    </submittedName>
</protein>
<accession>A0A1M6CMN5</accession>
<name>A0A1M6CMN5_9FIRM</name>